<evidence type="ECO:0000256" key="4">
    <source>
        <dbReference type="ARBA" id="ARBA00022561"/>
    </source>
</evidence>
<evidence type="ECO:0000313" key="17">
    <source>
        <dbReference type="EMBL" id="AEH94299.1"/>
    </source>
</evidence>
<dbReference type="GO" id="GO:0043657">
    <property type="term" value="C:host cell"/>
    <property type="evidence" value="ECO:0007669"/>
    <property type="project" value="UniProtKB-SubCell"/>
</dbReference>
<feature type="domain" description="Peptidase S29" evidence="16">
    <location>
        <begin position="1"/>
        <end position="55"/>
    </location>
</feature>
<keyword evidence="10" id="KW-1043">Host membrane</keyword>
<dbReference type="GO" id="GO:0019087">
    <property type="term" value="P:symbiont-mediated transformation of host cell"/>
    <property type="evidence" value="ECO:0007669"/>
    <property type="project" value="InterPro"/>
</dbReference>
<evidence type="ECO:0000256" key="14">
    <source>
        <dbReference type="ARBA" id="ARBA00023296"/>
    </source>
</evidence>
<keyword evidence="14" id="KW-1160">Virus entry into host cell</keyword>
<dbReference type="GO" id="GO:0019028">
    <property type="term" value="C:viral capsid"/>
    <property type="evidence" value="ECO:0007669"/>
    <property type="project" value="UniProtKB-KW"/>
</dbReference>
<evidence type="ECO:0000256" key="9">
    <source>
        <dbReference type="ARBA" id="ARBA00022844"/>
    </source>
</evidence>
<dbReference type="GO" id="GO:0008236">
    <property type="term" value="F:serine-type peptidase activity"/>
    <property type="evidence" value="ECO:0007669"/>
    <property type="project" value="InterPro"/>
</dbReference>
<dbReference type="Gene3D" id="2.40.10.120">
    <property type="match status" value="1"/>
</dbReference>
<evidence type="ECO:0000256" key="5">
    <source>
        <dbReference type="ARBA" id="ARBA00022581"/>
    </source>
</evidence>
<evidence type="ECO:0000256" key="1">
    <source>
        <dbReference type="ARBA" id="ARBA00004182"/>
    </source>
</evidence>
<keyword evidence="7" id="KW-0378">Hydrolase</keyword>
<dbReference type="PROSITE" id="PS51822">
    <property type="entry name" value="HV_PV_NS3_PRO"/>
    <property type="match status" value="1"/>
</dbReference>
<dbReference type="GO" id="GO:0003724">
    <property type="term" value="F:RNA helicase activity"/>
    <property type="evidence" value="ECO:0007669"/>
    <property type="project" value="UniProtKB-EC"/>
</dbReference>
<keyword evidence="4" id="KW-0167">Capsid protein</keyword>
<keyword evidence="5" id="KW-0945">Host-virus interaction</keyword>
<accession>F8TG85</accession>
<dbReference type="GO" id="GO:0006508">
    <property type="term" value="P:proteolysis"/>
    <property type="evidence" value="ECO:0007669"/>
    <property type="project" value="InterPro"/>
</dbReference>
<name>F8TG85_9HEPC</name>
<sequence>QTRGLLGCIITSLTGRDKNQVEGRFRWYPPRHNPSWRPASTACVGLSSMAPAQRP</sequence>
<evidence type="ECO:0000256" key="10">
    <source>
        <dbReference type="ARBA" id="ARBA00022870"/>
    </source>
</evidence>
<evidence type="ECO:0000256" key="13">
    <source>
        <dbReference type="ARBA" id="ARBA00023180"/>
    </source>
</evidence>
<dbReference type="InterPro" id="IPR009003">
    <property type="entry name" value="Peptidase_S1_PA"/>
</dbReference>
<evidence type="ECO:0000259" key="16">
    <source>
        <dbReference type="PROSITE" id="PS51822"/>
    </source>
</evidence>
<keyword evidence="12" id="KW-0472">Membrane</keyword>
<evidence type="ECO:0000256" key="11">
    <source>
        <dbReference type="ARBA" id="ARBA00022989"/>
    </source>
</evidence>
<keyword evidence="13" id="KW-0325">Glycoprotein</keyword>
<dbReference type="GO" id="GO:0033644">
    <property type="term" value="C:host cell membrane"/>
    <property type="evidence" value="ECO:0007669"/>
    <property type="project" value="UniProtKB-SubCell"/>
</dbReference>
<dbReference type="GO" id="GO:0046718">
    <property type="term" value="P:symbiont entry into host cell"/>
    <property type="evidence" value="ECO:0007669"/>
    <property type="project" value="UniProtKB-KW"/>
</dbReference>
<evidence type="ECO:0000256" key="2">
    <source>
        <dbReference type="ARBA" id="ARBA00004340"/>
    </source>
</evidence>
<dbReference type="SUPFAM" id="SSF50494">
    <property type="entry name" value="Trypsin-like serine proteases"/>
    <property type="match status" value="1"/>
</dbReference>
<evidence type="ECO:0000256" key="3">
    <source>
        <dbReference type="ARBA" id="ARBA00004551"/>
    </source>
</evidence>
<evidence type="ECO:0000256" key="12">
    <source>
        <dbReference type="ARBA" id="ARBA00023136"/>
    </source>
</evidence>
<evidence type="ECO:0000256" key="6">
    <source>
        <dbReference type="ARBA" id="ARBA00022692"/>
    </source>
</evidence>
<protein>
    <submittedName>
        <fullName evidence="17">Truncated NS3</fullName>
    </submittedName>
</protein>
<feature type="non-terminal residue" evidence="17">
    <location>
        <position position="1"/>
    </location>
</feature>
<dbReference type="GO" id="GO:0055036">
    <property type="term" value="C:virion membrane"/>
    <property type="evidence" value="ECO:0007669"/>
    <property type="project" value="UniProtKB-SubCell"/>
</dbReference>
<keyword evidence="8" id="KW-1161">Viral attachment to host cell</keyword>
<dbReference type="GO" id="GO:0019062">
    <property type="term" value="P:virion attachment to host cell"/>
    <property type="evidence" value="ECO:0007669"/>
    <property type="project" value="UniProtKB-KW"/>
</dbReference>
<proteinExistence type="predicted"/>
<evidence type="ECO:0000256" key="8">
    <source>
        <dbReference type="ARBA" id="ARBA00022804"/>
    </source>
</evidence>
<comment type="subcellular location">
    <subcellularLocation>
        <location evidence="2">Host cell</location>
    </subcellularLocation>
    <subcellularLocation>
        <location evidence="3">Host membrane</location>
    </subcellularLocation>
    <subcellularLocation>
        <location evidence="1">Virion membrane</location>
    </subcellularLocation>
</comment>
<keyword evidence="9" id="KW-0946">Virion</keyword>
<evidence type="ECO:0000256" key="15">
    <source>
        <dbReference type="ARBA" id="ARBA00047984"/>
    </source>
</evidence>
<dbReference type="InterPro" id="IPR004109">
    <property type="entry name" value="HepC_NS3_protease"/>
</dbReference>
<reference evidence="17" key="1">
    <citation type="journal article" date="2011" name="J. Virol.">
        <title>Hepatitis C virus NS3/4A protease quasispecies complexity and catalytic efficiency influence responsiveness to peginterferon plus ribavirin treatment in HCV/HIV-co-infected patients.</title>
        <authorList>
            <person name="Aparicio E."/>
            <person name="Franco S."/>
            <person name="Parera M."/>
            <person name="Andres C."/>
            <person name="Tural C."/>
            <person name="Clotet B."/>
            <person name="Martinez M.A."/>
        </authorList>
    </citation>
    <scope>NUCLEOTIDE SEQUENCE</scope>
    <source>
        <strain evidence="17">046</strain>
    </source>
</reference>
<evidence type="ECO:0000256" key="7">
    <source>
        <dbReference type="ARBA" id="ARBA00022801"/>
    </source>
</evidence>
<dbReference type="EMBL" id="HQ892761">
    <property type="protein sequence ID" value="AEH94299.1"/>
    <property type="molecule type" value="Genomic_RNA"/>
</dbReference>
<keyword evidence="6" id="KW-0812">Transmembrane</keyword>
<comment type="catalytic activity">
    <reaction evidence="15">
        <text>ATP + H2O = ADP + phosphate + H(+)</text>
        <dbReference type="Rhea" id="RHEA:13065"/>
        <dbReference type="ChEBI" id="CHEBI:15377"/>
        <dbReference type="ChEBI" id="CHEBI:15378"/>
        <dbReference type="ChEBI" id="CHEBI:30616"/>
        <dbReference type="ChEBI" id="CHEBI:43474"/>
        <dbReference type="ChEBI" id="CHEBI:456216"/>
        <dbReference type="EC" id="3.6.4.13"/>
    </reaction>
</comment>
<organism evidence="17">
    <name type="scientific">Hepacivirus hominis</name>
    <dbReference type="NCBI Taxonomy" id="3052230"/>
    <lineage>
        <taxon>Viruses</taxon>
        <taxon>Riboviria</taxon>
        <taxon>Orthornavirae</taxon>
        <taxon>Kitrinoviricota</taxon>
        <taxon>Flasuviricetes</taxon>
        <taxon>Amarillovirales</taxon>
        <taxon>Flaviviridae</taxon>
        <taxon>Hepacivirus</taxon>
    </lineage>
</organism>
<keyword evidence="11" id="KW-1133">Transmembrane helix</keyword>